<dbReference type="Proteomes" id="UP000637788">
    <property type="component" value="Unassembled WGS sequence"/>
</dbReference>
<dbReference type="RefSeq" id="WP_189321627.1">
    <property type="nucleotide sequence ID" value="NZ_BMPQ01000004.1"/>
</dbReference>
<keyword evidence="2" id="KW-0408">Iron</keyword>
<dbReference type="PANTHER" id="PTHR46696:SF6">
    <property type="entry name" value="P450, PUTATIVE (EUROFUNG)-RELATED"/>
    <property type="match status" value="1"/>
</dbReference>
<proteinExistence type="inferred from homology"/>
<keyword evidence="2" id="KW-0560">Oxidoreductase</keyword>
<dbReference type="GO" id="GO:0020037">
    <property type="term" value="F:heme binding"/>
    <property type="evidence" value="ECO:0007669"/>
    <property type="project" value="InterPro"/>
</dbReference>
<gene>
    <name evidence="3" type="ORF">GCM10010094_21350</name>
</gene>
<comment type="caution">
    <text evidence="3">The sequence shown here is derived from an EMBL/GenBank/DDBJ whole genome shotgun (WGS) entry which is preliminary data.</text>
</comment>
<dbReference type="InterPro" id="IPR036396">
    <property type="entry name" value="Cyt_P450_sf"/>
</dbReference>
<keyword evidence="4" id="KW-1185">Reference proteome</keyword>
<reference evidence="3" key="1">
    <citation type="journal article" date="2014" name="Int. J. Syst. Evol. Microbiol.">
        <title>Complete genome sequence of Corynebacterium casei LMG S-19264T (=DSM 44701T), isolated from a smear-ripened cheese.</title>
        <authorList>
            <consortium name="US DOE Joint Genome Institute (JGI-PGF)"/>
            <person name="Walter F."/>
            <person name="Albersmeier A."/>
            <person name="Kalinowski J."/>
            <person name="Ruckert C."/>
        </authorList>
    </citation>
    <scope>NUCLEOTIDE SEQUENCE</scope>
    <source>
        <strain evidence="3">JCM 3035</strain>
    </source>
</reference>
<name>A0A917QNC9_9ACTN</name>
<comment type="similarity">
    <text evidence="1 2">Belongs to the cytochrome P450 family.</text>
</comment>
<organism evidence="3 4">
    <name type="scientific">Streptomyces flaveus</name>
    <dbReference type="NCBI Taxonomy" id="66370"/>
    <lineage>
        <taxon>Bacteria</taxon>
        <taxon>Bacillati</taxon>
        <taxon>Actinomycetota</taxon>
        <taxon>Actinomycetes</taxon>
        <taxon>Kitasatosporales</taxon>
        <taxon>Streptomycetaceae</taxon>
        <taxon>Streptomyces</taxon>
        <taxon>Streptomyces aurantiacus group</taxon>
    </lineage>
</organism>
<keyword evidence="2" id="KW-0349">Heme</keyword>
<evidence type="ECO:0000313" key="3">
    <source>
        <dbReference type="EMBL" id="GGK60699.1"/>
    </source>
</evidence>
<evidence type="ECO:0000256" key="2">
    <source>
        <dbReference type="RuleBase" id="RU000461"/>
    </source>
</evidence>
<dbReference type="SUPFAM" id="SSF48264">
    <property type="entry name" value="Cytochrome P450"/>
    <property type="match status" value="1"/>
</dbReference>
<keyword evidence="2" id="KW-0503">Monooxygenase</keyword>
<evidence type="ECO:0000313" key="4">
    <source>
        <dbReference type="Proteomes" id="UP000637788"/>
    </source>
</evidence>
<dbReference type="InterPro" id="IPR001128">
    <property type="entry name" value="Cyt_P450"/>
</dbReference>
<dbReference type="GO" id="GO:0016705">
    <property type="term" value="F:oxidoreductase activity, acting on paired donors, with incorporation or reduction of molecular oxygen"/>
    <property type="evidence" value="ECO:0007669"/>
    <property type="project" value="InterPro"/>
</dbReference>
<dbReference type="EMBL" id="BMPQ01000004">
    <property type="protein sequence ID" value="GGK60699.1"/>
    <property type="molecule type" value="Genomic_DNA"/>
</dbReference>
<evidence type="ECO:0000256" key="1">
    <source>
        <dbReference type="ARBA" id="ARBA00010617"/>
    </source>
</evidence>
<protein>
    <submittedName>
        <fullName evidence="3">Cytochrome P450</fullName>
    </submittedName>
</protein>
<dbReference type="AlphaFoldDB" id="A0A917QNC9"/>
<dbReference type="InterPro" id="IPR017972">
    <property type="entry name" value="Cyt_P450_CS"/>
</dbReference>
<dbReference type="GO" id="GO:0005506">
    <property type="term" value="F:iron ion binding"/>
    <property type="evidence" value="ECO:0007669"/>
    <property type="project" value="InterPro"/>
</dbReference>
<dbReference type="PANTHER" id="PTHR46696">
    <property type="entry name" value="P450, PUTATIVE (EUROFUNG)-RELATED"/>
    <property type="match status" value="1"/>
</dbReference>
<dbReference type="Gene3D" id="1.10.630.10">
    <property type="entry name" value="Cytochrome P450"/>
    <property type="match status" value="1"/>
</dbReference>
<dbReference type="Pfam" id="PF00067">
    <property type="entry name" value="p450"/>
    <property type="match status" value="1"/>
</dbReference>
<dbReference type="PROSITE" id="PS00086">
    <property type="entry name" value="CYTOCHROME_P450"/>
    <property type="match status" value="1"/>
</dbReference>
<reference evidence="3" key="2">
    <citation type="submission" date="2020-09" db="EMBL/GenBank/DDBJ databases">
        <authorList>
            <person name="Sun Q."/>
            <person name="Ohkuma M."/>
        </authorList>
    </citation>
    <scope>NUCLEOTIDE SEQUENCE</scope>
    <source>
        <strain evidence="3">JCM 3035</strain>
    </source>
</reference>
<dbReference type="GO" id="GO:0004497">
    <property type="term" value="F:monooxygenase activity"/>
    <property type="evidence" value="ECO:0007669"/>
    <property type="project" value="UniProtKB-KW"/>
</dbReference>
<keyword evidence="2" id="KW-0479">Metal-binding</keyword>
<accession>A0A917QNC9</accession>
<sequence length="397" mass="43514">MPTTPTTGNSPYDPLDLTAHDPIAQLAEARRRCPVSQPRPGVFVVARHTDVTDALRRPDTLSSEDNFVLEAGTRTAALPATPITMLDPPDHTALRARLRRWFAPAKLRREEPRVHGIVSDALDQLRPGQPVEVWSTLGRAIPARTVYAFLGLPQQDWDRVQEWADVVNDHFPQVSLEMPEMAALVGYLGELVATRAAAASTGTGVLDGLVHPQPDETPLEPVEIIMHCIQLILASTDTTGSLITNLLYQLLIDRDRWQGIVDDRTLIPRAIEESLRHDAPLQYVLRTATAESEFAGCPVPAGSRVVLSLQSANLDEDAWGADAAAFSVDREPGQATLATFGYGIHTCLGAPLARLETRLLVEGLAERFPGMRLAPDYSWQPAPRAMVRRPARLDVVL</sequence>